<gene>
    <name evidence="1" type="ORF">Pse7429DRAFT_2733</name>
</gene>
<proteinExistence type="predicted"/>
<keyword evidence="2" id="KW-1185">Reference proteome</keyword>
<dbReference type="EMBL" id="ALWB01000118">
    <property type="protein sequence ID" value="ELS32072.1"/>
    <property type="molecule type" value="Genomic_DNA"/>
</dbReference>
<dbReference type="AlphaFoldDB" id="L8MVT4"/>
<protein>
    <submittedName>
        <fullName evidence="1">Uncharacterized protein</fullName>
    </submittedName>
</protein>
<name>L8MVT4_9CYAN</name>
<reference evidence="1 2" key="1">
    <citation type="journal article" date="2013" name="Proc. Natl. Acad. Sci. U.S.A.">
        <title>Improving the coverage of the cyanobacterial phylum using diversity-driven genome sequencing.</title>
        <authorList>
            <person name="Shih P.M."/>
            <person name="Wu D."/>
            <person name="Latifi A."/>
            <person name="Axen S.D."/>
            <person name="Fewer D.P."/>
            <person name="Talla E."/>
            <person name="Calteau A."/>
            <person name="Cai F."/>
            <person name="Tandeau de Marsac N."/>
            <person name="Rippka R."/>
            <person name="Herdman M."/>
            <person name="Sivonen K."/>
            <person name="Coursin T."/>
            <person name="Laurent T."/>
            <person name="Goodwin L."/>
            <person name="Nolan M."/>
            <person name="Davenport K.W."/>
            <person name="Han C.S."/>
            <person name="Rubin E.M."/>
            <person name="Eisen J.A."/>
            <person name="Woyke T."/>
            <person name="Gugger M."/>
            <person name="Kerfeld C.A."/>
        </authorList>
    </citation>
    <scope>NUCLEOTIDE SEQUENCE [LARGE SCALE GENOMIC DNA]</scope>
    <source>
        <strain evidence="1 2">PCC 7429</strain>
    </source>
</reference>
<dbReference type="Proteomes" id="UP000011201">
    <property type="component" value="Unassembled WGS sequence"/>
</dbReference>
<comment type="caution">
    <text evidence="1">The sequence shown here is derived from an EMBL/GenBank/DDBJ whole genome shotgun (WGS) entry which is preliminary data.</text>
</comment>
<organism evidence="1 2">
    <name type="scientific">Pseudanabaena biceps PCC 7429</name>
    <dbReference type="NCBI Taxonomy" id="927668"/>
    <lineage>
        <taxon>Bacteria</taxon>
        <taxon>Bacillati</taxon>
        <taxon>Cyanobacteriota</taxon>
        <taxon>Cyanophyceae</taxon>
        <taxon>Pseudanabaenales</taxon>
        <taxon>Pseudanabaenaceae</taxon>
        <taxon>Pseudanabaena</taxon>
    </lineage>
</organism>
<accession>L8MVT4</accession>
<evidence type="ECO:0000313" key="1">
    <source>
        <dbReference type="EMBL" id="ELS32072.1"/>
    </source>
</evidence>
<evidence type="ECO:0000313" key="2">
    <source>
        <dbReference type="Proteomes" id="UP000011201"/>
    </source>
</evidence>
<sequence length="35" mass="4041">MPLQFYKSYALCAFSDRLSLRCEVLGKTFPNLGDR</sequence>